<evidence type="ECO:0000256" key="1">
    <source>
        <dbReference type="ARBA" id="ARBA00000877"/>
    </source>
</evidence>
<dbReference type="InterPro" id="IPR050338">
    <property type="entry name" value="DisA"/>
</dbReference>
<dbReference type="PANTHER" id="PTHR34185">
    <property type="entry name" value="DIADENYLATE CYCLASE"/>
    <property type="match status" value="1"/>
</dbReference>
<evidence type="ECO:0000313" key="13">
    <source>
        <dbReference type="Proteomes" id="UP000824200"/>
    </source>
</evidence>
<feature type="domain" description="DAC" evidence="11">
    <location>
        <begin position="91"/>
        <end position="253"/>
    </location>
</feature>
<keyword evidence="2 10" id="KW-1003">Cell membrane</keyword>
<dbReference type="Pfam" id="PF02457">
    <property type="entry name" value="DAC"/>
    <property type="match status" value="1"/>
</dbReference>
<evidence type="ECO:0000256" key="6">
    <source>
        <dbReference type="ARBA" id="ARBA00022741"/>
    </source>
</evidence>
<dbReference type="PANTHER" id="PTHR34185:SF1">
    <property type="entry name" value="DIADENYLATE CYCLASE"/>
    <property type="match status" value="1"/>
</dbReference>
<dbReference type="AlphaFoldDB" id="A0A9D1J8X3"/>
<dbReference type="GO" id="GO:0004016">
    <property type="term" value="F:adenylate cyclase activity"/>
    <property type="evidence" value="ECO:0007669"/>
    <property type="project" value="UniProtKB-UniRule"/>
</dbReference>
<comment type="subunit">
    <text evidence="10">Probably a homodimer.</text>
</comment>
<keyword evidence="4 10" id="KW-0812">Transmembrane</keyword>
<evidence type="ECO:0000256" key="4">
    <source>
        <dbReference type="ARBA" id="ARBA00022692"/>
    </source>
</evidence>
<feature type="transmembrane region" description="Helical" evidence="10">
    <location>
        <begin position="20"/>
        <end position="41"/>
    </location>
</feature>
<comment type="caution">
    <text evidence="12">The sequence shown here is derived from an EMBL/GenBank/DDBJ whole genome shotgun (WGS) entry which is preliminary data.</text>
</comment>
<dbReference type="InterPro" id="IPR014046">
    <property type="entry name" value="C-di-AMP_synthase"/>
</dbReference>
<dbReference type="InterPro" id="IPR034701">
    <property type="entry name" value="CdaA"/>
</dbReference>
<comment type="similarity">
    <text evidence="10">Belongs to the adenylate cyclase family. DacA/CdaA subfamily.</text>
</comment>
<proteinExistence type="inferred from homology"/>
<dbReference type="GO" id="GO:0005524">
    <property type="term" value="F:ATP binding"/>
    <property type="evidence" value="ECO:0007669"/>
    <property type="project" value="UniProtKB-UniRule"/>
</dbReference>
<comment type="function">
    <text evidence="10">Catalyzes the condensation of 2 ATP molecules into cyclic di-AMP (c-di-AMP), a second messenger used to regulate differing processes in different bacteria.</text>
</comment>
<gene>
    <name evidence="10" type="primary">dacA</name>
    <name evidence="12" type="ORF">IAC95_05760</name>
</gene>
<keyword evidence="9 10" id="KW-0472">Membrane</keyword>
<dbReference type="EMBL" id="DVHL01000045">
    <property type="protein sequence ID" value="HIR66367.1"/>
    <property type="molecule type" value="Genomic_DNA"/>
</dbReference>
<evidence type="ECO:0000256" key="2">
    <source>
        <dbReference type="ARBA" id="ARBA00022475"/>
    </source>
</evidence>
<keyword evidence="5 10" id="KW-0548">Nucleotidyltransferase</keyword>
<evidence type="ECO:0000259" key="11">
    <source>
        <dbReference type="PROSITE" id="PS51794"/>
    </source>
</evidence>
<keyword evidence="3 10" id="KW-0808">Transferase</keyword>
<dbReference type="PIRSF" id="PIRSF004793">
    <property type="entry name" value="UCP004793"/>
    <property type="match status" value="1"/>
</dbReference>
<dbReference type="InterPro" id="IPR003390">
    <property type="entry name" value="DNA_integrity_scan_DisA_N"/>
</dbReference>
<name>A0A9D1J8X3_9BACT</name>
<dbReference type="EC" id="2.7.7.85" evidence="10"/>
<dbReference type="HAMAP" id="MF_01499">
    <property type="entry name" value="DacA"/>
    <property type="match status" value="1"/>
</dbReference>
<evidence type="ECO:0000256" key="7">
    <source>
        <dbReference type="ARBA" id="ARBA00022840"/>
    </source>
</evidence>
<sequence>MPKILKFIQDFFTNGETTDIIARCLLIAVMTVVYFVVFYYAKKRNLNMLIWIVCVSLAIMFVFAFFDIPSYQIYVLVLLMLIFIASLLLFAQDFRRDLFRKSRKRWLSDWHGETLGREDLQSSVEEIIKACQKMSKTDTGALILIADNVADSILDSGTPVNAKISADLLRTLFFPKTPLHDGAVVIMNNEVVSAGCYLPITQENIYPREFGTRHRAAIGVTEAYPDITALVVSEETGIISAMHDGKVKRYLDAEQLREILYCAMGLSDEGEEEKIWGWIANEKE</sequence>
<dbReference type="GO" id="GO:0106408">
    <property type="term" value="F:diadenylate cyclase activity"/>
    <property type="evidence" value="ECO:0007669"/>
    <property type="project" value="UniProtKB-EC"/>
</dbReference>
<protein>
    <recommendedName>
        <fullName evidence="10">Diadenylate cyclase</fullName>
        <shortName evidence="10">DAC</shortName>
        <ecNumber evidence="10">2.7.7.85</ecNumber>
    </recommendedName>
    <alternativeName>
        <fullName evidence="10">Cyclic-di-AMP synthase</fullName>
        <shortName evidence="10">c-di-AMP synthase</shortName>
    </alternativeName>
</protein>
<keyword evidence="8 10" id="KW-1133">Transmembrane helix</keyword>
<dbReference type="SUPFAM" id="SSF143597">
    <property type="entry name" value="YojJ-like"/>
    <property type="match status" value="1"/>
</dbReference>
<evidence type="ECO:0000256" key="9">
    <source>
        <dbReference type="ARBA" id="ARBA00023136"/>
    </source>
</evidence>
<reference evidence="12" key="2">
    <citation type="journal article" date="2021" name="PeerJ">
        <title>Extensive microbial diversity within the chicken gut microbiome revealed by metagenomics and culture.</title>
        <authorList>
            <person name="Gilroy R."/>
            <person name="Ravi A."/>
            <person name="Getino M."/>
            <person name="Pursley I."/>
            <person name="Horton D.L."/>
            <person name="Alikhan N.F."/>
            <person name="Baker D."/>
            <person name="Gharbi K."/>
            <person name="Hall N."/>
            <person name="Watson M."/>
            <person name="Adriaenssens E.M."/>
            <person name="Foster-Nyarko E."/>
            <person name="Jarju S."/>
            <person name="Secka A."/>
            <person name="Antonio M."/>
            <person name="Oren A."/>
            <person name="Chaudhuri R.R."/>
            <person name="La Ragione R."/>
            <person name="Hildebrand F."/>
            <person name="Pallen M.J."/>
        </authorList>
    </citation>
    <scope>NUCLEOTIDE SEQUENCE</scope>
    <source>
        <strain evidence="12">CHK121-14286</strain>
    </source>
</reference>
<reference evidence="12" key="1">
    <citation type="submission" date="2020-10" db="EMBL/GenBank/DDBJ databases">
        <authorList>
            <person name="Gilroy R."/>
        </authorList>
    </citation>
    <scope>NUCLEOTIDE SEQUENCE</scope>
    <source>
        <strain evidence="12">CHK121-14286</strain>
    </source>
</reference>
<organism evidence="12 13">
    <name type="scientific">Candidatus Fimimonas gallinarum</name>
    <dbReference type="NCBI Taxonomy" id="2840821"/>
    <lineage>
        <taxon>Bacteria</taxon>
        <taxon>Pseudomonadati</taxon>
        <taxon>Myxococcota</taxon>
        <taxon>Myxococcia</taxon>
        <taxon>Myxococcales</taxon>
        <taxon>Cystobacterineae</taxon>
        <taxon>Myxococcaceae</taxon>
        <taxon>Myxococcaceae incertae sedis</taxon>
        <taxon>Candidatus Fimimonas</taxon>
    </lineage>
</organism>
<evidence type="ECO:0000256" key="8">
    <source>
        <dbReference type="ARBA" id="ARBA00022989"/>
    </source>
</evidence>
<accession>A0A9D1J8X3</accession>
<comment type="caution">
    <text evidence="10">Lacks conserved residue(s) required for the propagation of feature annotation.</text>
</comment>
<evidence type="ECO:0000256" key="5">
    <source>
        <dbReference type="ARBA" id="ARBA00022695"/>
    </source>
</evidence>
<feature type="transmembrane region" description="Helical" evidence="10">
    <location>
        <begin position="48"/>
        <end position="66"/>
    </location>
</feature>
<dbReference type="PROSITE" id="PS51794">
    <property type="entry name" value="DAC"/>
    <property type="match status" value="1"/>
</dbReference>
<evidence type="ECO:0000313" key="12">
    <source>
        <dbReference type="EMBL" id="HIR66367.1"/>
    </source>
</evidence>
<evidence type="ECO:0000256" key="10">
    <source>
        <dbReference type="HAMAP-Rule" id="MF_01499"/>
    </source>
</evidence>
<comment type="catalytic activity">
    <reaction evidence="1 10">
        <text>2 ATP = 3',3'-c-di-AMP + 2 diphosphate</text>
        <dbReference type="Rhea" id="RHEA:35655"/>
        <dbReference type="ChEBI" id="CHEBI:30616"/>
        <dbReference type="ChEBI" id="CHEBI:33019"/>
        <dbReference type="ChEBI" id="CHEBI:71500"/>
        <dbReference type="EC" id="2.7.7.85"/>
    </reaction>
</comment>
<evidence type="ECO:0000256" key="3">
    <source>
        <dbReference type="ARBA" id="ARBA00022679"/>
    </source>
</evidence>
<keyword evidence="6 10" id="KW-0547">Nucleotide-binding</keyword>
<feature type="transmembrane region" description="Helical" evidence="10">
    <location>
        <begin position="72"/>
        <end position="91"/>
    </location>
</feature>
<dbReference type="InterPro" id="IPR036888">
    <property type="entry name" value="DNA_integrity_DisA_N_sf"/>
</dbReference>
<dbReference type="Gene3D" id="3.40.1700.10">
    <property type="entry name" value="DNA integrity scanning protein, DisA, N-terminal domain"/>
    <property type="match status" value="1"/>
</dbReference>
<dbReference type="Proteomes" id="UP000824200">
    <property type="component" value="Unassembled WGS sequence"/>
</dbReference>
<dbReference type="GO" id="GO:0006171">
    <property type="term" value="P:cAMP biosynthetic process"/>
    <property type="evidence" value="ECO:0007669"/>
    <property type="project" value="InterPro"/>
</dbReference>
<keyword evidence="7 10" id="KW-0067">ATP-binding</keyword>